<keyword evidence="2" id="KW-0808">Transferase</keyword>
<dbReference type="PROSITE" id="PS00380">
    <property type="entry name" value="RHODANESE_1"/>
    <property type="match status" value="1"/>
</dbReference>
<dbReference type="PROSITE" id="PS50206">
    <property type="entry name" value="RHODANESE_3"/>
    <property type="match status" value="2"/>
</dbReference>
<evidence type="ECO:0000256" key="2">
    <source>
        <dbReference type="RuleBase" id="RU000507"/>
    </source>
</evidence>
<dbReference type="PANTHER" id="PTHR43855:SF1">
    <property type="entry name" value="THIOSULFATE SULFURTRANSFERASE"/>
    <property type="match status" value="1"/>
</dbReference>
<accession>A0A0X8X872</accession>
<dbReference type="InterPro" id="IPR051126">
    <property type="entry name" value="Thiosulfate_sulfurtransferase"/>
</dbReference>
<dbReference type="OrthoDB" id="9781034at2"/>
<dbReference type="KEGG" id="hhk:HH1059_06960"/>
<organism evidence="4 5">
    <name type="scientific">Halorhodospira halochloris</name>
    <name type="common">Ectothiorhodospira halochloris</name>
    <dbReference type="NCBI Taxonomy" id="1052"/>
    <lineage>
        <taxon>Bacteria</taxon>
        <taxon>Pseudomonadati</taxon>
        <taxon>Pseudomonadota</taxon>
        <taxon>Gammaproteobacteria</taxon>
        <taxon>Chromatiales</taxon>
        <taxon>Ectothiorhodospiraceae</taxon>
        <taxon>Halorhodospira</taxon>
    </lineage>
</organism>
<dbReference type="SMART" id="SM00450">
    <property type="entry name" value="RHOD"/>
    <property type="match status" value="2"/>
</dbReference>
<dbReference type="Proteomes" id="UP000218890">
    <property type="component" value="Chromosome"/>
</dbReference>
<dbReference type="CDD" id="cd01448">
    <property type="entry name" value="TST_Repeat_1"/>
    <property type="match status" value="1"/>
</dbReference>
<evidence type="ECO:0000313" key="4">
    <source>
        <dbReference type="EMBL" id="BAU57382.1"/>
    </source>
</evidence>
<dbReference type="RefSeq" id="WP_096408350.1">
    <property type="nucleotide sequence ID" value="NZ_AP017372.2"/>
</dbReference>
<dbReference type="PANTHER" id="PTHR43855">
    <property type="entry name" value="THIOSULFATE SULFURTRANSFERASE"/>
    <property type="match status" value="1"/>
</dbReference>
<sequence length="268" mass="29462">MLLSPQQLNDRLGSAGVLVVDVGDRSRYQKTHIPGAVQLDYEVLVKREPPAMGLAPEPDCLARDLAAVGISDDIEVVAYDSDGCGKASRLAWSLDWLGHPRHFILDGGLQGWLESDLPVGREPTQPKPAYLDEQARAPHCLVDSQWVLQRLNDPEVVLLDCRTREEYTGEQSLAERGGHIPGAVHLDWADLKDPEAAPALRSEAELRAMLAERGVTAEQDIVVYCQSHHRSSLMYVVLRTLGFAGVRAYAGSWSEWGNNPDLPVAVTE</sequence>
<dbReference type="InterPro" id="IPR001307">
    <property type="entry name" value="Thiosulphate_STrfase_CS"/>
</dbReference>
<keyword evidence="1" id="KW-0677">Repeat</keyword>
<name>A0A0X8X872_HALHR</name>
<dbReference type="SUPFAM" id="SSF52821">
    <property type="entry name" value="Rhodanese/Cell cycle control phosphatase"/>
    <property type="match status" value="2"/>
</dbReference>
<dbReference type="CDD" id="cd01449">
    <property type="entry name" value="TST_Repeat_2"/>
    <property type="match status" value="1"/>
</dbReference>
<dbReference type="AlphaFoldDB" id="A0A0X8X872"/>
<dbReference type="EMBL" id="AP017372">
    <property type="protein sequence ID" value="BAU57382.1"/>
    <property type="molecule type" value="Genomic_DNA"/>
</dbReference>
<evidence type="ECO:0000259" key="3">
    <source>
        <dbReference type="PROSITE" id="PS50206"/>
    </source>
</evidence>
<feature type="domain" description="Rhodanese" evidence="3">
    <location>
        <begin position="13"/>
        <end position="121"/>
    </location>
</feature>
<evidence type="ECO:0000313" key="5">
    <source>
        <dbReference type="Proteomes" id="UP000218890"/>
    </source>
</evidence>
<keyword evidence="5" id="KW-1185">Reference proteome</keyword>
<dbReference type="Gene3D" id="3.40.250.10">
    <property type="entry name" value="Rhodanese-like domain"/>
    <property type="match status" value="2"/>
</dbReference>
<proteinExistence type="predicted"/>
<reference evidence="4" key="1">
    <citation type="submission" date="2016-02" db="EMBL/GenBank/DDBJ databases">
        <title>Halorhodospira halochloris DSM-1059 complete genome, version 2.</title>
        <authorList>
            <person name="Tsukatani Y."/>
        </authorList>
    </citation>
    <scope>NUCLEOTIDE SEQUENCE</scope>
    <source>
        <strain evidence="4">DSM 1059</strain>
    </source>
</reference>
<evidence type="ECO:0000256" key="1">
    <source>
        <dbReference type="ARBA" id="ARBA00022737"/>
    </source>
</evidence>
<feature type="domain" description="Rhodanese" evidence="3">
    <location>
        <begin position="152"/>
        <end position="265"/>
    </location>
</feature>
<dbReference type="PROSITE" id="PS00683">
    <property type="entry name" value="RHODANESE_2"/>
    <property type="match status" value="1"/>
</dbReference>
<protein>
    <recommendedName>
        <fullName evidence="2">Sulfurtransferase</fullName>
    </recommendedName>
</protein>
<dbReference type="GO" id="GO:0004792">
    <property type="term" value="F:thiosulfate-cyanide sulfurtransferase activity"/>
    <property type="evidence" value="ECO:0007669"/>
    <property type="project" value="InterPro"/>
</dbReference>
<dbReference type="Pfam" id="PF00581">
    <property type="entry name" value="Rhodanese"/>
    <property type="match status" value="2"/>
</dbReference>
<dbReference type="InterPro" id="IPR001763">
    <property type="entry name" value="Rhodanese-like_dom"/>
</dbReference>
<dbReference type="InterPro" id="IPR036873">
    <property type="entry name" value="Rhodanese-like_dom_sf"/>
</dbReference>
<gene>
    <name evidence="4" type="primary">rhdA</name>
    <name evidence="4" type="ORF">HH1059_06960</name>
</gene>